<evidence type="ECO:0000256" key="6">
    <source>
        <dbReference type="ARBA" id="ARBA00022692"/>
    </source>
</evidence>
<keyword evidence="11" id="KW-1208">Phospholipid metabolism</keyword>
<dbReference type="InterPro" id="IPR048254">
    <property type="entry name" value="CDP_ALCOHOL_P_TRANSF_CS"/>
</dbReference>
<dbReference type="InterPro" id="IPR000462">
    <property type="entry name" value="CDP-OH_P_trans"/>
</dbReference>
<keyword evidence="7 14" id="KW-1133">Transmembrane helix</keyword>
<accession>A0A137ZCI1</accession>
<keyword evidence="4" id="KW-0444">Lipid biosynthesis</keyword>
<comment type="subcellular location">
    <subcellularLocation>
        <location evidence="1">Membrane</location>
        <topology evidence="1">Multi-pass membrane protein</topology>
    </subcellularLocation>
</comment>
<evidence type="ECO:0000313" key="16">
    <source>
        <dbReference type="Proteomes" id="UP000070409"/>
    </source>
</evidence>
<sequence length="209" mass="23064">MNTSGSTEPGGEGAPSDRGSASSPFNVPNALSLLRLLGVPLFLWLLLVQHSDAWALVVLMVSGFTDWLDGKLARLLNQQTRLGELLDPAADRMYMIAIPIAFGVREILPWWVIGLVIGREVILAGTVPLLRSRGLTALPTLYLGKAATMALMYALPMLLAGTFDNRLGAVMHPLGWAFLIWGLGMYWWTLVLYWWQTVLVVKRLPPQAR</sequence>
<feature type="region of interest" description="Disordered" evidence="13">
    <location>
        <begin position="1"/>
        <end position="21"/>
    </location>
</feature>
<evidence type="ECO:0000256" key="1">
    <source>
        <dbReference type="ARBA" id="ARBA00004141"/>
    </source>
</evidence>
<evidence type="ECO:0000256" key="9">
    <source>
        <dbReference type="ARBA" id="ARBA00023136"/>
    </source>
</evidence>
<feature type="transmembrane region" description="Helical" evidence="14">
    <location>
        <begin position="142"/>
        <end position="163"/>
    </location>
</feature>
<dbReference type="PANTHER" id="PTHR14269">
    <property type="entry name" value="CDP-DIACYLGLYCEROL--GLYCEROL-3-PHOSPHATE 3-PHOSPHATIDYLTRANSFERASE-RELATED"/>
    <property type="match status" value="1"/>
</dbReference>
<evidence type="ECO:0000256" key="14">
    <source>
        <dbReference type="SAM" id="Phobius"/>
    </source>
</evidence>
<keyword evidence="6 14" id="KW-0812">Transmembrane</keyword>
<keyword evidence="8" id="KW-0443">Lipid metabolism</keyword>
<evidence type="ECO:0000313" key="15">
    <source>
        <dbReference type="EMBL" id="KXO95903.1"/>
    </source>
</evidence>
<evidence type="ECO:0000256" key="13">
    <source>
        <dbReference type="SAM" id="MobiDB-lite"/>
    </source>
</evidence>
<evidence type="ECO:0000256" key="7">
    <source>
        <dbReference type="ARBA" id="ARBA00022989"/>
    </source>
</evidence>
<feature type="transmembrane region" description="Helical" evidence="14">
    <location>
        <begin position="175"/>
        <end position="195"/>
    </location>
</feature>
<dbReference type="InterPro" id="IPR004570">
    <property type="entry name" value="Phosphatidylglycerol_P_synth"/>
</dbReference>
<dbReference type="Gene3D" id="1.20.120.1760">
    <property type="match status" value="1"/>
</dbReference>
<comment type="caution">
    <text evidence="15">The sequence shown here is derived from an EMBL/GenBank/DDBJ whole genome shotgun (WGS) entry which is preliminary data.</text>
</comment>
<dbReference type="PANTHER" id="PTHR14269:SF62">
    <property type="entry name" value="CDP-DIACYLGLYCEROL--GLYCEROL-3-PHOSPHATE 3-PHOSPHATIDYLTRANSFERASE 1, CHLOROPLASTIC"/>
    <property type="match status" value="1"/>
</dbReference>
<organism evidence="15 16">
    <name type="scientific">Tsukamurella pseudospumae</name>
    <dbReference type="NCBI Taxonomy" id="239498"/>
    <lineage>
        <taxon>Bacteria</taxon>
        <taxon>Bacillati</taxon>
        <taxon>Actinomycetota</taxon>
        <taxon>Actinomycetes</taxon>
        <taxon>Mycobacteriales</taxon>
        <taxon>Tsukamurellaceae</taxon>
        <taxon>Tsukamurella</taxon>
    </lineage>
</organism>
<evidence type="ECO:0000256" key="5">
    <source>
        <dbReference type="ARBA" id="ARBA00022679"/>
    </source>
</evidence>
<dbReference type="InterPro" id="IPR043130">
    <property type="entry name" value="CDP-OH_PTrfase_TM_dom"/>
</dbReference>
<evidence type="ECO:0000256" key="8">
    <source>
        <dbReference type="ARBA" id="ARBA00023098"/>
    </source>
</evidence>
<evidence type="ECO:0000256" key="10">
    <source>
        <dbReference type="ARBA" id="ARBA00023209"/>
    </source>
</evidence>
<dbReference type="PROSITE" id="PS00379">
    <property type="entry name" value="CDP_ALCOHOL_P_TRANSF"/>
    <property type="match status" value="1"/>
</dbReference>
<dbReference type="InterPro" id="IPR050324">
    <property type="entry name" value="CDP-alcohol_PTase-I"/>
</dbReference>
<reference evidence="15 16" key="1">
    <citation type="submission" date="2016-02" db="EMBL/GenBank/DDBJ databases">
        <authorList>
            <person name="Teng J.L."/>
            <person name="Tang Y."/>
            <person name="Huang Y."/>
            <person name="Guo F."/>
            <person name="Wei W."/>
            <person name="Chen J.H."/>
            <person name="Wong S.Y."/>
            <person name="Lau S.K."/>
            <person name="Woo P.C."/>
        </authorList>
    </citation>
    <scope>NUCLEOTIDE SEQUENCE [LARGE SCALE GENOMIC DNA]</scope>
    <source>
        <strain evidence="15 16">JCM 13375</strain>
    </source>
</reference>
<keyword evidence="10" id="KW-0594">Phospholipid biosynthesis</keyword>
<comment type="pathway">
    <text evidence="2">Lipid metabolism; phospholipid metabolism.</text>
</comment>
<evidence type="ECO:0000256" key="12">
    <source>
        <dbReference type="RuleBase" id="RU003750"/>
    </source>
</evidence>
<keyword evidence="5 12" id="KW-0808">Transferase</keyword>
<comment type="similarity">
    <text evidence="3 12">Belongs to the CDP-alcohol phosphatidyltransferase class-I family.</text>
</comment>
<proteinExistence type="inferred from homology"/>
<keyword evidence="16" id="KW-1185">Reference proteome</keyword>
<evidence type="ECO:0000256" key="11">
    <source>
        <dbReference type="ARBA" id="ARBA00023264"/>
    </source>
</evidence>
<dbReference type="PIRSF" id="PIRSF000847">
    <property type="entry name" value="Phos_ph_gly_syn"/>
    <property type="match status" value="1"/>
</dbReference>
<name>A0A137ZCI1_9ACTN</name>
<dbReference type="Pfam" id="PF01066">
    <property type="entry name" value="CDP-OH_P_transf"/>
    <property type="match status" value="1"/>
</dbReference>
<evidence type="ECO:0000256" key="3">
    <source>
        <dbReference type="ARBA" id="ARBA00010441"/>
    </source>
</evidence>
<dbReference type="RefSeq" id="WP_068746296.1">
    <property type="nucleotide sequence ID" value="NZ_LSRE01000023.1"/>
</dbReference>
<gene>
    <name evidence="15" type="ORF">AXK61_04425</name>
</gene>
<protein>
    <submittedName>
        <fullName evidence="15">CDP-diacylglycerol--glycerol-3-phosphate 3-phosphatidyltransferase</fullName>
    </submittedName>
</protein>
<dbReference type="Proteomes" id="UP000070409">
    <property type="component" value="Unassembled WGS sequence"/>
</dbReference>
<evidence type="ECO:0000256" key="2">
    <source>
        <dbReference type="ARBA" id="ARBA00005074"/>
    </source>
</evidence>
<dbReference type="EMBL" id="LSRE01000023">
    <property type="protein sequence ID" value="KXO95903.1"/>
    <property type="molecule type" value="Genomic_DNA"/>
</dbReference>
<evidence type="ECO:0000256" key="4">
    <source>
        <dbReference type="ARBA" id="ARBA00022516"/>
    </source>
</evidence>
<keyword evidence="9 14" id="KW-0472">Membrane</keyword>